<protein>
    <submittedName>
        <fullName evidence="4">Lipoprotein</fullName>
    </submittedName>
</protein>
<keyword evidence="3" id="KW-1185">Reference proteome</keyword>
<dbReference type="CTD" id="36374856"/>
<proteinExistence type="predicted"/>
<evidence type="ECO:0000313" key="5">
    <source>
        <dbReference type="WormBase" id="SRAE_1000076250"/>
    </source>
</evidence>
<dbReference type="EMBL" id="LN609528">
    <property type="protein sequence ID" value="CEF62491.1"/>
    <property type="molecule type" value="Genomic_DNA"/>
</dbReference>
<dbReference type="AlphaFoldDB" id="A0A090KYH1"/>
<evidence type="ECO:0000313" key="4">
    <source>
        <dbReference type="WBParaSite" id="SRAE_1000076250.1"/>
    </source>
</evidence>
<dbReference type="WBParaSite" id="SRAE_1000076250.1">
    <property type="protein sequence ID" value="SRAE_1000076250.1"/>
    <property type="gene ID" value="WBGene00257361"/>
</dbReference>
<reference evidence="3" key="1">
    <citation type="submission" date="2014-09" db="EMBL/GenBank/DDBJ databases">
        <authorList>
            <person name="Martin A.A."/>
        </authorList>
    </citation>
    <scope>NUCLEOTIDE SEQUENCE</scope>
    <source>
        <strain evidence="3">ED321</strain>
    </source>
</reference>
<sequence length="105" mass="12017">MIICLYIFLSFSLTVINCKSKKTESTHVLLKNQTSKIENNIKGDYKTKNVSKSVNDAMFNKRINPPQTPYEEQVTQKSITIKLNHDDDTLKNVESLKPDNLNSKV</sequence>
<accession>A0A090KYH1</accession>
<reference evidence="4" key="3">
    <citation type="submission" date="2020-12" db="UniProtKB">
        <authorList>
            <consortium name="WormBaseParasite"/>
        </authorList>
    </citation>
    <scope>IDENTIFICATION</scope>
</reference>
<dbReference type="GeneID" id="36374856"/>
<gene>
    <name evidence="2 4 5" type="ORF">SRAE_1000076250</name>
</gene>
<keyword evidence="1" id="KW-0732">Signal</keyword>
<dbReference type="Proteomes" id="UP000035682">
    <property type="component" value="Unplaced"/>
</dbReference>
<feature type="chain" id="PRO_5015030273" evidence="1">
    <location>
        <begin position="19"/>
        <end position="105"/>
    </location>
</feature>
<reference evidence="2" key="2">
    <citation type="submission" date="2014-09" db="EMBL/GenBank/DDBJ databases">
        <authorList>
            <person name="Aslett A.Martin."/>
        </authorList>
    </citation>
    <scope>NUCLEOTIDE SEQUENCE</scope>
    <source>
        <strain evidence="2">ED321 Heterogonic</strain>
    </source>
</reference>
<evidence type="ECO:0000313" key="3">
    <source>
        <dbReference type="Proteomes" id="UP000035682"/>
    </source>
</evidence>
<name>A0A090KYH1_STRRB</name>
<feature type="signal peptide" evidence="1">
    <location>
        <begin position="1"/>
        <end position="18"/>
    </location>
</feature>
<dbReference type="RefSeq" id="XP_024501693.1">
    <property type="nucleotide sequence ID" value="XM_024647635.1"/>
</dbReference>
<dbReference type="WormBase" id="SRAE_1000076250">
    <property type="protein sequence ID" value="SRP05423"/>
    <property type="gene ID" value="WBGene00257361"/>
</dbReference>
<evidence type="ECO:0000256" key="1">
    <source>
        <dbReference type="SAM" id="SignalP"/>
    </source>
</evidence>
<organism evidence="2">
    <name type="scientific">Strongyloides ratti</name>
    <name type="common">Parasitic roundworm</name>
    <dbReference type="NCBI Taxonomy" id="34506"/>
    <lineage>
        <taxon>Eukaryota</taxon>
        <taxon>Metazoa</taxon>
        <taxon>Ecdysozoa</taxon>
        <taxon>Nematoda</taxon>
        <taxon>Chromadorea</taxon>
        <taxon>Rhabditida</taxon>
        <taxon>Tylenchina</taxon>
        <taxon>Panagrolaimomorpha</taxon>
        <taxon>Strongyloidoidea</taxon>
        <taxon>Strongyloididae</taxon>
        <taxon>Strongyloides</taxon>
    </lineage>
</organism>
<evidence type="ECO:0000313" key="2">
    <source>
        <dbReference type="EMBL" id="CEF62491.1"/>
    </source>
</evidence>